<gene>
    <name evidence="1" type="ORF">EJ08DRAFT_694397</name>
</gene>
<keyword evidence="2" id="KW-1185">Reference proteome</keyword>
<organism evidence="1 2">
    <name type="scientific">Tothia fuscella</name>
    <dbReference type="NCBI Taxonomy" id="1048955"/>
    <lineage>
        <taxon>Eukaryota</taxon>
        <taxon>Fungi</taxon>
        <taxon>Dikarya</taxon>
        <taxon>Ascomycota</taxon>
        <taxon>Pezizomycotina</taxon>
        <taxon>Dothideomycetes</taxon>
        <taxon>Pleosporomycetidae</taxon>
        <taxon>Venturiales</taxon>
        <taxon>Cylindrosympodiaceae</taxon>
        <taxon>Tothia</taxon>
    </lineage>
</organism>
<dbReference type="EMBL" id="MU007020">
    <property type="protein sequence ID" value="KAF2433504.1"/>
    <property type="molecule type" value="Genomic_DNA"/>
</dbReference>
<evidence type="ECO:0000313" key="2">
    <source>
        <dbReference type="Proteomes" id="UP000800235"/>
    </source>
</evidence>
<reference evidence="1" key="1">
    <citation type="journal article" date="2020" name="Stud. Mycol.">
        <title>101 Dothideomycetes genomes: a test case for predicting lifestyles and emergence of pathogens.</title>
        <authorList>
            <person name="Haridas S."/>
            <person name="Albert R."/>
            <person name="Binder M."/>
            <person name="Bloem J."/>
            <person name="Labutti K."/>
            <person name="Salamov A."/>
            <person name="Andreopoulos B."/>
            <person name="Baker S."/>
            <person name="Barry K."/>
            <person name="Bills G."/>
            <person name="Bluhm B."/>
            <person name="Cannon C."/>
            <person name="Castanera R."/>
            <person name="Culley D."/>
            <person name="Daum C."/>
            <person name="Ezra D."/>
            <person name="Gonzalez J."/>
            <person name="Henrissat B."/>
            <person name="Kuo A."/>
            <person name="Liang C."/>
            <person name="Lipzen A."/>
            <person name="Lutzoni F."/>
            <person name="Magnuson J."/>
            <person name="Mondo S."/>
            <person name="Nolan M."/>
            <person name="Ohm R."/>
            <person name="Pangilinan J."/>
            <person name="Park H.-J."/>
            <person name="Ramirez L."/>
            <person name="Alfaro M."/>
            <person name="Sun H."/>
            <person name="Tritt A."/>
            <person name="Yoshinaga Y."/>
            <person name="Zwiers L.-H."/>
            <person name="Turgeon B."/>
            <person name="Goodwin S."/>
            <person name="Spatafora J."/>
            <person name="Crous P."/>
            <person name="Grigoriev I."/>
        </authorList>
    </citation>
    <scope>NUCLEOTIDE SEQUENCE</scope>
    <source>
        <strain evidence="1">CBS 130266</strain>
    </source>
</reference>
<dbReference type="OrthoDB" id="5421765at2759"/>
<dbReference type="AlphaFoldDB" id="A0A9P4U0F1"/>
<proteinExistence type="predicted"/>
<dbReference type="Proteomes" id="UP000800235">
    <property type="component" value="Unassembled WGS sequence"/>
</dbReference>
<accession>A0A9P4U0F1</accession>
<sequence length="237" mass="26711">MSARLSNSLPPPASEALIVSEMSQLATRIKNHAANFFISQTIDSNIFRGNVLADIGLDQRTISKLFSQLASMEGKQDAVRYIIAKKIFSCIDLPGKEITTFLPVALVYFMRNMADTNGDDNITLLQCKWRVITARIFSNELMHTHDPHIEAAQQSLIGFLQPLVESGKMQQCSENMRSLLQYAAQFGMRLFSQPSIYEFDWVDNGLGEVVFLGLVQVNNEDGQRLIHHRHLTQPLRA</sequence>
<name>A0A9P4U0F1_9PEZI</name>
<comment type="caution">
    <text evidence="1">The sequence shown here is derived from an EMBL/GenBank/DDBJ whole genome shotgun (WGS) entry which is preliminary data.</text>
</comment>
<evidence type="ECO:0000313" key="1">
    <source>
        <dbReference type="EMBL" id="KAF2433504.1"/>
    </source>
</evidence>
<protein>
    <submittedName>
        <fullName evidence="1">Uncharacterized protein</fullName>
    </submittedName>
</protein>